<evidence type="ECO:0000256" key="1">
    <source>
        <dbReference type="ARBA" id="ARBA00008799"/>
    </source>
</evidence>
<feature type="region of interest" description="Disordered" evidence="2">
    <location>
        <begin position="1"/>
        <end position="55"/>
    </location>
</feature>
<dbReference type="PANTHER" id="PTHR10788">
    <property type="entry name" value="TREHALOSE-6-PHOSPHATE SYNTHASE"/>
    <property type="match status" value="1"/>
</dbReference>
<feature type="compositionally biased region" description="Polar residues" evidence="2">
    <location>
        <begin position="525"/>
        <end position="546"/>
    </location>
</feature>
<evidence type="ECO:0000313" key="4">
    <source>
        <dbReference type="Proteomes" id="UP001143674"/>
    </source>
</evidence>
<dbReference type="PANTHER" id="PTHR10788:SF106">
    <property type="entry name" value="BCDNA.GH08860"/>
    <property type="match status" value="1"/>
</dbReference>
<sequence length="565" mass="62071">MRPNTTSASTRPSSPAKYDKPGTHEAQCADPAPQSGRPRARHPQFERLPSAPARTRSQELRAALFRRCASDVSAVSDARQRLVVVSNRLIDPQRPAAGGLAVALGDLMHDTDGLWFGWSGKTVDAPDTAGVRTEPFGRTTLAQVDLSQPDYDGYYAGFSNSVLWPIFHEKVKWADLNPAYFKAYEAVNRMLASRLQPMLRDDDVLWVHDYHLIPFAQALRGLGCTQRMGFFNHIPMPSPDIIRRIPQHRQLMRALSSYDLIGMQSPRDVENLRRYWEAESSAARGDLGNDSIHAFPIGIDVESLRALVPSPASQAIVDEVRHASGKRMLMIGVDRLDYSKGIPTRLKAFRQLLQTRVGMRNRVTLVQIAAPTRQGIPAYAKLRAKTETLVQEINARFGTDDWMPVMYFNQSVDRSALPQLYRMSRVGVVTPVADGMNLVAKEYVAAQSRRDPGVLVLSTGAGAASQLGDALLVPSKSRTATADAYARALAMPLEERKARYAGLMRNIETEDLRWWRENYLSALTSASGPASPQAANPNVTEGTSRESAGGGASVSGTPGGRLPEA</sequence>
<name>A0AAE3T1S4_RALSL</name>
<dbReference type="GO" id="GO:0003825">
    <property type="term" value="F:alpha,alpha-trehalose-phosphate synthase (UDP-forming) activity"/>
    <property type="evidence" value="ECO:0007669"/>
    <property type="project" value="TreeGrafter"/>
</dbReference>
<dbReference type="GO" id="GO:0005992">
    <property type="term" value="P:trehalose biosynthetic process"/>
    <property type="evidence" value="ECO:0007669"/>
    <property type="project" value="InterPro"/>
</dbReference>
<comment type="similarity">
    <text evidence="1">Belongs to the glycosyltransferase 20 family.</text>
</comment>
<comment type="caution">
    <text evidence="3">The sequence shown here is derived from an EMBL/GenBank/DDBJ whole genome shotgun (WGS) entry which is preliminary data.</text>
</comment>
<reference evidence="3" key="1">
    <citation type="submission" date="2021-09" db="EMBL/GenBank/DDBJ databases">
        <title>Genomic analysis of Ralstonia spp.</title>
        <authorList>
            <person name="Aburjaile F."/>
            <person name="Ariute J.C."/>
            <person name="Pais A.K.L."/>
            <person name="Albuquerque G.M.R."/>
            <person name="Silva A.M.F."/>
            <person name="Brenig B."/>
            <person name="Azevedo V."/>
            <person name="Matiuzzi M."/>
            <person name="Ramos R."/>
            <person name="Goes-Neto A."/>
            <person name="Soares S."/>
            <person name="Iseppon A.M.B."/>
            <person name="Souza E."/>
            <person name="Gama M."/>
        </authorList>
    </citation>
    <scope>NUCLEOTIDE SEQUENCE</scope>
    <source>
        <strain evidence="3">B4</strain>
    </source>
</reference>
<dbReference type="Proteomes" id="UP001143674">
    <property type="component" value="Unassembled WGS sequence"/>
</dbReference>
<dbReference type="Gene3D" id="3.40.50.2000">
    <property type="entry name" value="Glycogen Phosphorylase B"/>
    <property type="match status" value="2"/>
</dbReference>
<feature type="region of interest" description="Disordered" evidence="2">
    <location>
        <begin position="525"/>
        <end position="565"/>
    </location>
</feature>
<dbReference type="Pfam" id="PF00982">
    <property type="entry name" value="Glyco_transf_20"/>
    <property type="match status" value="1"/>
</dbReference>
<dbReference type="AlphaFoldDB" id="A0AAE3T1S4"/>
<dbReference type="CDD" id="cd03788">
    <property type="entry name" value="GT20_TPS"/>
    <property type="match status" value="1"/>
</dbReference>
<feature type="compositionally biased region" description="Low complexity" evidence="2">
    <location>
        <begin position="1"/>
        <end position="16"/>
    </location>
</feature>
<organism evidence="3 4">
    <name type="scientific">Ralstonia solanacearum</name>
    <name type="common">Pseudomonas solanacearum</name>
    <dbReference type="NCBI Taxonomy" id="305"/>
    <lineage>
        <taxon>Bacteria</taxon>
        <taxon>Pseudomonadati</taxon>
        <taxon>Pseudomonadota</taxon>
        <taxon>Betaproteobacteria</taxon>
        <taxon>Burkholderiales</taxon>
        <taxon>Burkholderiaceae</taxon>
        <taxon>Ralstonia</taxon>
        <taxon>Ralstonia solanacearum species complex</taxon>
    </lineage>
</organism>
<dbReference type="SUPFAM" id="SSF53756">
    <property type="entry name" value="UDP-Glycosyltransferase/glycogen phosphorylase"/>
    <property type="match status" value="1"/>
</dbReference>
<dbReference type="RefSeq" id="WP_184851674.1">
    <property type="nucleotide sequence ID" value="NZ_JABZEH010000002.1"/>
</dbReference>
<accession>A0AAE3T1S4</accession>
<feature type="compositionally biased region" description="Gly residues" evidence="2">
    <location>
        <begin position="548"/>
        <end position="559"/>
    </location>
</feature>
<dbReference type="EMBL" id="JAIVEX010000001">
    <property type="protein sequence ID" value="MDB0520271.1"/>
    <property type="molecule type" value="Genomic_DNA"/>
</dbReference>
<gene>
    <name evidence="3" type="ORF">LBW55_01400</name>
</gene>
<dbReference type="InterPro" id="IPR001830">
    <property type="entry name" value="Glyco_trans_20"/>
</dbReference>
<evidence type="ECO:0000256" key="2">
    <source>
        <dbReference type="SAM" id="MobiDB-lite"/>
    </source>
</evidence>
<evidence type="ECO:0000313" key="3">
    <source>
        <dbReference type="EMBL" id="MDB0520271.1"/>
    </source>
</evidence>
<proteinExistence type="inferred from homology"/>
<protein>
    <submittedName>
        <fullName evidence="3">Trehalose-6-phosphate synthase</fullName>
    </submittedName>
</protein>